<reference evidence="1 2" key="1">
    <citation type="submission" date="2019-02" db="EMBL/GenBank/DDBJ databases">
        <title>Genomic Encyclopedia of Type Strains, Phase IV (KMG-IV): sequencing the most valuable type-strain genomes for metagenomic binning, comparative biology and taxonomic classification.</title>
        <authorList>
            <person name="Goeker M."/>
        </authorList>
    </citation>
    <scope>NUCLEOTIDE SEQUENCE [LARGE SCALE GENOMIC DNA]</scope>
    <source>
        <strain evidence="1 2">DSM 29486</strain>
    </source>
</reference>
<comment type="caution">
    <text evidence="1">The sequence shown here is derived from an EMBL/GenBank/DDBJ whole genome shotgun (WGS) entry which is preliminary data.</text>
</comment>
<gene>
    <name evidence="1" type="ORF">EV209_1607</name>
</gene>
<accession>A0A4Q7PKU6</accession>
<dbReference type="OrthoDB" id="1853789at2"/>
<evidence type="ECO:0000313" key="1">
    <source>
        <dbReference type="EMBL" id="RZT01165.1"/>
    </source>
</evidence>
<sequence>MKKRLFVDMDGTLAEFRPTKNLEELYEPGYFIQLRPIANVVDMINRLAAGKDIEVFILSAYLEDSKTALVEKNMWIDEYVGEIGEGHRLFLPCGMPKILAVPNYTPDKDYLLDDYTKNLLEWPMEDKAIKLLNGINGKGGNWKGFRISCDQSSEIMEKLLKEKILQSDLLRKERTIK</sequence>
<dbReference type="InterPro" id="IPR023214">
    <property type="entry name" value="HAD_sf"/>
</dbReference>
<dbReference type="SUPFAM" id="SSF56784">
    <property type="entry name" value="HAD-like"/>
    <property type="match status" value="1"/>
</dbReference>
<dbReference type="Proteomes" id="UP000292927">
    <property type="component" value="Unassembled WGS sequence"/>
</dbReference>
<proteinExistence type="predicted"/>
<dbReference type="EMBL" id="SGXF01000002">
    <property type="protein sequence ID" value="RZT01165.1"/>
    <property type="molecule type" value="Genomic_DNA"/>
</dbReference>
<dbReference type="InterPro" id="IPR036412">
    <property type="entry name" value="HAD-like_sf"/>
</dbReference>
<name>A0A4Q7PKU6_9FIRM</name>
<protein>
    <submittedName>
        <fullName evidence="1">Uncharacterized protein</fullName>
    </submittedName>
</protein>
<dbReference type="Gene3D" id="3.40.50.1000">
    <property type="entry name" value="HAD superfamily/HAD-like"/>
    <property type="match status" value="1"/>
</dbReference>
<dbReference type="RefSeq" id="WP_130434805.1">
    <property type="nucleotide sequence ID" value="NZ_SGXF01000002.1"/>
</dbReference>
<organism evidence="1 2">
    <name type="scientific">Cuneatibacter caecimuris</name>
    <dbReference type="NCBI Taxonomy" id="1796618"/>
    <lineage>
        <taxon>Bacteria</taxon>
        <taxon>Bacillati</taxon>
        <taxon>Bacillota</taxon>
        <taxon>Clostridia</taxon>
        <taxon>Lachnospirales</taxon>
        <taxon>Lachnospiraceae</taxon>
        <taxon>Cuneatibacter</taxon>
    </lineage>
</organism>
<evidence type="ECO:0000313" key="2">
    <source>
        <dbReference type="Proteomes" id="UP000292927"/>
    </source>
</evidence>
<keyword evidence="2" id="KW-1185">Reference proteome</keyword>
<dbReference type="AlphaFoldDB" id="A0A4Q7PKU6"/>